<feature type="chain" id="PRO_5041200606" evidence="1">
    <location>
        <begin position="21"/>
        <end position="101"/>
    </location>
</feature>
<comment type="caution">
    <text evidence="2">The sequence shown here is derived from an EMBL/GenBank/DDBJ whole genome shotgun (WGS) entry which is preliminary data.</text>
</comment>
<organism evidence="2 3">
    <name type="scientific">Acer saccharum</name>
    <name type="common">Sugar maple</name>
    <dbReference type="NCBI Taxonomy" id="4024"/>
    <lineage>
        <taxon>Eukaryota</taxon>
        <taxon>Viridiplantae</taxon>
        <taxon>Streptophyta</taxon>
        <taxon>Embryophyta</taxon>
        <taxon>Tracheophyta</taxon>
        <taxon>Spermatophyta</taxon>
        <taxon>Magnoliopsida</taxon>
        <taxon>eudicotyledons</taxon>
        <taxon>Gunneridae</taxon>
        <taxon>Pentapetalae</taxon>
        <taxon>rosids</taxon>
        <taxon>malvids</taxon>
        <taxon>Sapindales</taxon>
        <taxon>Sapindaceae</taxon>
        <taxon>Hippocastanoideae</taxon>
        <taxon>Acereae</taxon>
        <taxon>Acer</taxon>
    </lineage>
</organism>
<keyword evidence="1" id="KW-0732">Signal</keyword>
<reference evidence="2" key="1">
    <citation type="journal article" date="2022" name="Plant J.">
        <title>Strategies of tolerance reflected in two North American maple genomes.</title>
        <authorList>
            <person name="McEvoy S.L."/>
            <person name="Sezen U.U."/>
            <person name="Trouern-Trend A."/>
            <person name="McMahon S.M."/>
            <person name="Schaberg P.G."/>
            <person name="Yang J."/>
            <person name="Wegrzyn J.L."/>
            <person name="Swenson N.G."/>
        </authorList>
    </citation>
    <scope>NUCLEOTIDE SEQUENCE</scope>
    <source>
        <strain evidence="2">NS2018</strain>
    </source>
</reference>
<evidence type="ECO:0000256" key="1">
    <source>
        <dbReference type="SAM" id="SignalP"/>
    </source>
</evidence>
<evidence type="ECO:0000313" key="3">
    <source>
        <dbReference type="Proteomes" id="UP001168877"/>
    </source>
</evidence>
<proteinExistence type="predicted"/>
<feature type="signal peptide" evidence="1">
    <location>
        <begin position="1"/>
        <end position="20"/>
    </location>
</feature>
<gene>
    <name evidence="2" type="ORF">LWI29_010856</name>
</gene>
<accession>A0AA39SRT2</accession>
<dbReference type="AlphaFoldDB" id="A0AA39SRT2"/>
<protein>
    <submittedName>
        <fullName evidence="2">Uncharacterized protein</fullName>
    </submittedName>
</protein>
<name>A0AA39SRT2_ACESA</name>
<reference evidence="2" key="2">
    <citation type="submission" date="2023-06" db="EMBL/GenBank/DDBJ databases">
        <authorList>
            <person name="Swenson N.G."/>
            <person name="Wegrzyn J.L."/>
            <person name="Mcevoy S.L."/>
        </authorList>
    </citation>
    <scope>NUCLEOTIDE SEQUENCE</scope>
    <source>
        <strain evidence="2">NS2018</strain>
        <tissue evidence="2">Leaf</tissue>
    </source>
</reference>
<evidence type="ECO:0000313" key="2">
    <source>
        <dbReference type="EMBL" id="KAK0595883.1"/>
    </source>
</evidence>
<keyword evidence="3" id="KW-1185">Reference proteome</keyword>
<dbReference type="EMBL" id="JAUESC010000004">
    <property type="protein sequence ID" value="KAK0595883.1"/>
    <property type="molecule type" value="Genomic_DNA"/>
</dbReference>
<sequence>MTAAVLWCVAGSLLLSLVLEKEIPIESVPPDSMLLKQRVKSSETGKQEELVRLSLEGPVEISWLDKLEATWLLTSEPFSEQASTSRSITSFMIELNRNVKY</sequence>
<dbReference type="Proteomes" id="UP001168877">
    <property type="component" value="Unassembled WGS sequence"/>
</dbReference>